<feature type="domain" description="UPF0033" evidence="2">
    <location>
        <begin position="4"/>
        <end position="28"/>
    </location>
</feature>
<protein>
    <recommendedName>
        <fullName evidence="2">UPF0033 domain-containing protein</fullName>
    </recommendedName>
</protein>
<dbReference type="PANTHER" id="PTHR33279:SF6">
    <property type="entry name" value="SULFUR CARRIER PROTEIN YEDF-RELATED"/>
    <property type="match status" value="1"/>
</dbReference>
<reference evidence="3" key="1">
    <citation type="submission" date="2022-12" db="EMBL/GenBank/DDBJ databases">
        <title>Reference genome sequencing for broad-spectrum identification of bacterial and archaeal isolates by mass spectrometry.</title>
        <authorList>
            <person name="Sekiguchi Y."/>
            <person name="Tourlousse D.M."/>
        </authorList>
    </citation>
    <scope>NUCLEOTIDE SEQUENCE</scope>
    <source>
        <strain evidence="3">10succ1</strain>
    </source>
</reference>
<accession>A0A9W6LN40</accession>
<dbReference type="SUPFAM" id="SSF64307">
    <property type="entry name" value="SirA-like"/>
    <property type="match status" value="1"/>
</dbReference>
<evidence type="ECO:0000256" key="1">
    <source>
        <dbReference type="ARBA" id="ARBA00008984"/>
    </source>
</evidence>
<dbReference type="InterPro" id="IPR001455">
    <property type="entry name" value="TusA-like"/>
</dbReference>
<dbReference type="Gene3D" id="3.30.110.40">
    <property type="entry name" value="TusA-like domain"/>
    <property type="match status" value="1"/>
</dbReference>
<dbReference type="InterPro" id="IPR019870">
    <property type="entry name" value="Se_metab_YedF"/>
</dbReference>
<comment type="similarity">
    <text evidence="1">Belongs to the sulfur carrier protein TusA family.</text>
</comment>
<name>A0A9W6LN40_9FUSO</name>
<proteinExistence type="inferred from homology"/>
<dbReference type="Pfam" id="PF01206">
    <property type="entry name" value="TusA"/>
    <property type="match status" value="1"/>
</dbReference>
<comment type="caution">
    <text evidence="3">The sequence shown here is derived from an EMBL/GenBank/DDBJ whole genome shotgun (WGS) entry which is preliminary data.</text>
</comment>
<keyword evidence="4" id="KW-1185">Reference proteome</keyword>
<evidence type="ECO:0000313" key="4">
    <source>
        <dbReference type="Proteomes" id="UP001144471"/>
    </source>
</evidence>
<dbReference type="PANTHER" id="PTHR33279">
    <property type="entry name" value="SULFUR CARRIER PROTEIN YEDF-RELATED"/>
    <property type="match status" value="1"/>
</dbReference>
<dbReference type="NCBIfam" id="TIGR03527">
    <property type="entry name" value="selenium_YedF"/>
    <property type="match status" value="1"/>
</dbReference>
<evidence type="ECO:0000313" key="3">
    <source>
        <dbReference type="EMBL" id="GLI56193.1"/>
    </source>
</evidence>
<organism evidence="3 4">
    <name type="scientific">Propionigenium maris DSM 9537</name>
    <dbReference type="NCBI Taxonomy" id="1123000"/>
    <lineage>
        <taxon>Bacteria</taxon>
        <taxon>Fusobacteriati</taxon>
        <taxon>Fusobacteriota</taxon>
        <taxon>Fusobacteriia</taxon>
        <taxon>Fusobacteriales</taxon>
        <taxon>Fusobacteriaceae</taxon>
        <taxon>Propionigenium</taxon>
    </lineage>
</organism>
<dbReference type="AlphaFoldDB" id="A0A9W6LN40"/>
<dbReference type="InterPro" id="IPR036868">
    <property type="entry name" value="TusA-like_sf"/>
</dbReference>
<sequence>MIRVDAIGLTCPMPIIKTKKALKGVESGKVEVAVDNDTSKENLEKMASEMGLSFETTKDGDIWKVTIDKSEAVEEKTAEKSTVIVIASDKMGEGDEELGKTLLKGFIYTLTEMELLPKMILFYNAGAKVTAEGSVSIEDLKELESRGVEILTCGACLNFYELQVGVGSVTNMYSIIEKQMTAERIIRV</sequence>
<evidence type="ECO:0000259" key="2">
    <source>
        <dbReference type="PROSITE" id="PS01148"/>
    </source>
</evidence>
<dbReference type="EMBL" id="BSDY01000007">
    <property type="protein sequence ID" value="GLI56193.1"/>
    <property type="molecule type" value="Genomic_DNA"/>
</dbReference>
<dbReference type="InterPro" id="IPR027396">
    <property type="entry name" value="DsrEFH-like"/>
</dbReference>
<dbReference type="SUPFAM" id="SSF75169">
    <property type="entry name" value="DsrEFH-like"/>
    <property type="match status" value="1"/>
</dbReference>
<dbReference type="RefSeq" id="WP_281835163.1">
    <property type="nucleotide sequence ID" value="NZ_BSDY01000007.1"/>
</dbReference>
<dbReference type="PROSITE" id="PS01148">
    <property type="entry name" value="UPF0033"/>
    <property type="match status" value="1"/>
</dbReference>
<gene>
    <name evidence="3" type="ORF">PM10SUCC1_17070</name>
</gene>
<dbReference type="Proteomes" id="UP001144471">
    <property type="component" value="Unassembled WGS sequence"/>
</dbReference>